<dbReference type="InterPro" id="IPR029026">
    <property type="entry name" value="tRNA_m1G_MTases_N"/>
</dbReference>
<dbReference type="Proteomes" id="UP000237798">
    <property type="component" value="Unassembled WGS sequence"/>
</dbReference>
<reference evidence="5 6" key="1">
    <citation type="submission" date="2018-03" db="EMBL/GenBank/DDBJ databases">
        <title>Genome sequence of Clostridium luticellarii DSM 29923.</title>
        <authorList>
            <person name="Poehlein A."/>
            <person name="Daniel R."/>
        </authorList>
    </citation>
    <scope>NUCLEOTIDE SEQUENCE [LARGE SCALE GENOMIC DNA]</scope>
    <source>
        <strain evidence="5 6">DSM 29923</strain>
    </source>
</reference>
<dbReference type="GO" id="GO:0003723">
    <property type="term" value="F:RNA binding"/>
    <property type="evidence" value="ECO:0007669"/>
    <property type="project" value="InterPro"/>
</dbReference>
<dbReference type="PANTHER" id="PTHR46429">
    <property type="entry name" value="23S RRNA (GUANOSINE-2'-O-)-METHYLTRANSFERASE RLMB"/>
    <property type="match status" value="1"/>
</dbReference>
<name>A0A2T0BS29_9CLOT</name>
<dbReference type="Gene3D" id="3.30.1330.30">
    <property type="match status" value="1"/>
</dbReference>
<gene>
    <name evidence="5" type="ORF">CLLU_01760</name>
</gene>
<dbReference type="SMART" id="SM00967">
    <property type="entry name" value="SpoU_sub_bind"/>
    <property type="match status" value="1"/>
</dbReference>
<evidence type="ECO:0000256" key="1">
    <source>
        <dbReference type="ARBA" id="ARBA00007228"/>
    </source>
</evidence>
<dbReference type="RefSeq" id="WP_106007688.1">
    <property type="nucleotide sequence ID" value="NZ_PVXP01000002.1"/>
</dbReference>
<dbReference type="InterPro" id="IPR029064">
    <property type="entry name" value="Ribosomal_eL30-like_sf"/>
</dbReference>
<feature type="domain" description="RNA 2-O ribose methyltransferase substrate binding" evidence="4">
    <location>
        <begin position="29"/>
        <end position="106"/>
    </location>
</feature>
<dbReference type="SUPFAM" id="SSF75217">
    <property type="entry name" value="alpha/beta knot"/>
    <property type="match status" value="1"/>
</dbReference>
<dbReference type="GO" id="GO:0032259">
    <property type="term" value="P:methylation"/>
    <property type="evidence" value="ECO:0007669"/>
    <property type="project" value="UniProtKB-KW"/>
</dbReference>
<comment type="caution">
    <text evidence="5">The sequence shown here is derived from an EMBL/GenBank/DDBJ whole genome shotgun (WGS) entry which is preliminary data.</text>
</comment>
<keyword evidence="6" id="KW-1185">Reference proteome</keyword>
<keyword evidence="2 5" id="KW-0489">Methyltransferase</keyword>
<organism evidence="5 6">
    <name type="scientific">Clostridium luticellarii</name>
    <dbReference type="NCBI Taxonomy" id="1691940"/>
    <lineage>
        <taxon>Bacteria</taxon>
        <taxon>Bacillati</taxon>
        <taxon>Bacillota</taxon>
        <taxon>Clostridia</taxon>
        <taxon>Eubacteriales</taxon>
        <taxon>Clostridiaceae</taxon>
        <taxon>Clostridium</taxon>
    </lineage>
</organism>
<protein>
    <submittedName>
        <fullName evidence="5">Putative TrmH family tRNA/rRNA methyltransferase</fullName>
        <ecNumber evidence="5">2.1.1.-</ecNumber>
    </submittedName>
</protein>
<dbReference type="GO" id="GO:0008173">
    <property type="term" value="F:RNA methyltransferase activity"/>
    <property type="evidence" value="ECO:0007669"/>
    <property type="project" value="InterPro"/>
</dbReference>
<dbReference type="EC" id="2.1.1.-" evidence="5"/>
<dbReference type="Pfam" id="PF00588">
    <property type="entry name" value="SpoU_methylase"/>
    <property type="match status" value="1"/>
</dbReference>
<dbReference type="InterPro" id="IPR029028">
    <property type="entry name" value="Alpha/beta_knot_MTases"/>
</dbReference>
<dbReference type="GO" id="GO:0005829">
    <property type="term" value="C:cytosol"/>
    <property type="evidence" value="ECO:0007669"/>
    <property type="project" value="TreeGrafter"/>
</dbReference>
<dbReference type="SUPFAM" id="SSF55315">
    <property type="entry name" value="L30e-like"/>
    <property type="match status" value="1"/>
</dbReference>
<dbReference type="Gene3D" id="3.40.1280.10">
    <property type="match status" value="1"/>
</dbReference>
<dbReference type="Pfam" id="PF08032">
    <property type="entry name" value="SpoU_sub_bind"/>
    <property type="match status" value="1"/>
</dbReference>
<keyword evidence="3 5" id="KW-0808">Transferase</keyword>
<evidence type="ECO:0000256" key="2">
    <source>
        <dbReference type="ARBA" id="ARBA00022603"/>
    </source>
</evidence>
<dbReference type="PANTHER" id="PTHR46429:SF1">
    <property type="entry name" value="23S RRNA (GUANOSINE-2'-O-)-METHYLTRANSFERASE RLMB"/>
    <property type="match status" value="1"/>
</dbReference>
<accession>A0A2T0BS29</accession>
<dbReference type="InterPro" id="IPR004441">
    <property type="entry name" value="rRNA_MeTrfase_TrmH"/>
</dbReference>
<dbReference type="InterPro" id="IPR001537">
    <property type="entry name" value="SpoU_MeTrfase"/>
</dbReference>
<evidence type="ECO:0000256" key="3">
    <source>
        <dbReference type="ARBA" id="ARBA00022679"/>
    </source>
</evidence>
<proteinExistence type="inferred from homology"/>
<evidence type="ECO:0000259" key="4">
    <source>
        <dbReference type="SMART" id="SM00967"/>
    </source>
</evidence>
<evidence type="ECO:0000313" key="5">
    <source>
        <dbReference type="EMBL" id="PRR86694.1"/>
    </source>
</evidence>
<dbReference type="CDD" id="cd18103">
    <property type="entry name" value="SpoU-like_RlmB"/>
    <property type="match status" value="1"/>
</dbReference>
<dbReference type="OrthoDB" id="9794400at2"/>
<comment type="similarity">
    <text evidence="1">Belongs to the class IV-like SAM-binding methyltransferase superfamily. RNA methyltransferase TrmH family.</text>
</comment>
<dbReference type="FunFam" id="3.40.1280.10:FF:000008">
    <property type="entry name" value="Group 3 RNA methyltransferase TrmH"/>
    <property type="match status" value="1"/>
</dbReference>
<dbReference type="AlphaFoldDB" id="A0A2T0BS29"/>
<dbReference type="NCBIfam" id="TIGR00186">
    <property type="entry name" value="rRNA_methyl_3"/>
    <property type="match status" value="1"/>
</dbReference>
<dbReference type="EMBL" id="PVXP01000002">
    <property type="protein sequence ID" value="PRR86694.1"/>
    <property type="molecule type" value="Genomic_DNA"/>
</dbReference>
<evidence type="ECO:0000313" key="6">
    <source>
        <dbReference type="Proteomes" id="UP000237798"/>
    </source>
</evidence>
<dbReference type="GO" id="GO:0006396">
    <property type="term" value="P:RNA processing"/>
    <property type="evidence" value="ECO:0007669"/>
    <property type="project" value="InterPro"/>
</dbReference>
<dbReference type="InterPro" id="IPR013123">
    <property type="entry name" value="SpoU_subst-bd"/>
</dbReference>
<sequence>MKNKLNVGRRKNNNGQINLKSKGEFREDLIEGRNAVIEALKSDNSKTIEQIFIAEGSISGSSKVIIAKAKEKNIVIKKVDRKKLDKISETGAHQGVIAQVTPYKYYEIDDILEYAKKKGEPPFIIILDEIEDPHNFGSIIRTAEICGVHGIIISKRRNVGVTPVVYKSSAGAVEYMRICKVTNLNNTIEKLKERNIWIYGADMSGQSYCFNIDFSGAVALVIGSEGRGISKLIKEKCDMLVKIPMMGNIASLNASVAGGILMYEILKQKIKSDGN</sequence>